<keyword evidence="3 8" id="KW-0547">Nucleotide-binding</keyword>
<feature type="domain" description="Cytidylate kinase" evidence="9">
    <location>
        <begin position="8"/>
        <end position="217"/>
    </location>
</feature>
<evidence type="ECO:0000256" key="6">
    <source>
        <dbReference type="ARBA" id="ARBA00047615"/>
    </source>
</evidence>
<comment type="catalytic activity">
    <reaction evidence="7 8">
        <text>CMP + ATP = CDP + ADP</text>
        <dbReference type="Rhea" id="RHEA:11600"/>
        <dbReference type="ChEBI" id="CHEBI:30616"/>
        <dbReference type="ChEBI" id="CHEBI:58069"/>
        <dbReference type="ChEBI" id="CHEBI:60377"/>
        <dbReference type="ChEBI" id="CHEBI:456216"/>
        <dbReference type="EC" id="2.7.4.25"/>
    </reaction>
</comment>
<dbReference type="GO" id="GO:0005524">
    <property type="term" value="F:ATP binding"/>
    <property type="evidence" value="ECO:0007669"/>
    <property type="project" value="UniProtKB-UniRule"/>
</dbReference>
<dbReference type="InterPro" id="IPR027417">
    <property type="entry name" value="P-loop_NTPase"/>
</dbReference>
<dbReference type="InterPro" id="IPR003136">
    <property type="entry name" value="Cytidylate_kin"/>
</dbReference>
<keyword evidence="5 8" id="KW-0067">ATP-binding</keyword>
<dbReference type="GO" id="GO:0005737">
    <property type="term" value="C:cytoplasm"/>
    <property type="evidence" value="ECO:0007669"/>
    <property type="project" value="UniProtKB-SubCell"/>
</dbReference>
<dbReference type="RefSeq" id="WP_092063553.1">
    <property type="nucleotide sequence ID" value="NZ_FNIN01000002.1"/>
</dbReference>
<dbReference type="NCBIfam" id="TIGR00017">
    <property type="entry name" value="cmk"/>
    <property type="match status" value="1"/>
</dbReference>
<evidence type="ECO:0000313" key="10">
    <source>
        <dbReference type="EMBL" id="SDN47706.1"/>
    </source>
</evidence>
<protein>
    <recommendedName>
        <fullName evidence="8">Cytidylate kinase</fullName>
        <shortName evidence="8">CK</shortName>
        <ecNumber evidence="8">2.7.4.25</ecNumber>
    </recommendedName>
    <alternativeName>
        <fullName evidence="8">Cytidine monophosphate kinase</fullName>
        <shortName evidence="8">CMP kinase</shortName>
    </alternativeName>
</protein>
<comment type="catalytic activity">
    <reaction evidence="6 8">
        <text>dCMP + ATP = dCDP + ADP</text>
        <dbReference type="Rhea" id="RHEA:25094"/>
        <dbReference type="ChEBI" id="CHEBI:30616"/>
        <dbReference type="ChEBI" id="CHEBI:57566"/>
        <dbReference type="ChEBI" id="CHEBI:58593"/>
        <dbReference type="ChEBI" id="CHEBI:456216"/>
        <dbReference type="EC" id="2.7.4.25"/>
    </reaction>
</comment>
<dbReference type="CDD" id="cd02020">
    <property type="entry name" value="CMPK"/>
    <property type="match status" value="1"/>
</dbReference>
<evidence type="ECO:0000259" key="9">
    <source>
        <dbReference type="Pfam" id="PF02224"/>
    </source>
</evidence>
<dbReference type="EMBL" id="FNIN01000002">
    <property type="protein sequence ID" value="SDN47706.1"/>
    <property type="molecule type" value="Genomic_DNA"/>
</dbReference>
<dbReference type="EC" id="2.7.4.25" evidence="8"/>
<evidence type="ECO:0000256" key="8">
    <source>
        <dbReference type="HAMAP-Rule" id="MF_00238"/>
    </source>
</evidence>
<dbReference type="HAMAP" id="MF_00238">
    <property type="entry name" value="Cytidyl_kinase_type1"/>
    <property type="match status" value="1"/>
</dbReference>
<evidence type="ECO:0000256" key="2">
    <source>
        <dbReference type="ARBA" id="ARBA00022679"/>
    </source>
</evidence>
<comment type="subcellular location">
    <subcellularLocation>
        <location evidence="8">Cytoplasm</location>
    </subcellularLocation>
</comment>
<name>A0A1H0BPY1_9BACT</name>
<keyword evidence="11" id="KW-1185">Reference proteome</keyword>
<dbReference type="GO" id="GO:0036430">
    <property type="term" value="F:CMP kinase activity"/>
    <property type="evidence" value="ECO:0007669"/>
    <property type="project" value="RHEA"/>
</dbReference>
<evidence type="ECO:0000313" key="11">
    <source>
        <dbReference type="Proteomes" id="UP000199602"/>
    </source>
</evidence>
<dbReference type="STRING" id="206665.SAMN04488516_102250"/>
<evidence type="ECO:0000256" key="3">
    <source>
        <dbReference type="ARBA" id="ARBA00022741"/>
    </source>
</evidence>
<dbReference type="GO" id="GO:0036431">
    <property type="term" value="F:dCMP kinase activity"/>
    <property type="evidence" value="ECO:0007669"/>
    <property type="project" value="InterPro"/>
</dbReference>
<keyword evidence="4 8" id="KW-0418">Kinase</keyword>
<dbReference type="GO" id="GO:0006220">
    <property type="term" value="P:pyrimidine nucleotide metabolic process"/>
    <property type="evidence" value="ECO:0007669"/>
    <property type="project" value="UniProtKB-UniRule"/>
</dbReference>
<organism evidence="10 11">
    <name type="scientific">Desulfonauticus submarinus</name>
    <dbReference type="NCBI Taxonomy" id="206665"/>
    <lineage>
        <taxon>Bacteria</taxon>
        <taxon>Pseudomonadati</taxon>
        <taxon>Thermodesulfobacteriota</taxon>
        <taxon>Desulfovibrionia</taxon>
        <taxon>Desulfovibrionales</taxon>
        <taxon>Desulfonauticaceae</taxon>
        <taxon>Desulfonauticus</taxon>
    </lineage>
</organism>
<sequence length="226" mass="25479">MSKHIILTLDGPAGVGKTTMARKLADYLKIAYLDTGAMFRGIAYLLGQEALHYSDTTLQTKLLEFKFDLKKDSKDNKFVLSLNNRKLGPEIRTEEVGMLASALATKGVVREFLKQAQREIGKRFSLVAEGRDMGTVVFKDASLKFFLDATPEERARRRLAQLKMQGIEVDYKKILEQIIARDRQDRTRKIAPLCPAQDAIIIDTTDLSLEDVFNALKKHLSDFGLV</sequence>
<dbReference type="Pfam" id="PF02224">
    <property type="entry name" value="Cytidylate_kin"/>
    <property type="match status" value="1"/>
</dbReference>
<proteinExistence type="inferred from homology"/>
<keyword evidence="8" id="KW-0963">Cytoplasm</keyword>
<evidence type="ECO:0000256" key="1">
    <source>
        <dbReference type="ARBA" id="ARBA00009427"/>
    </source>
</evidence>
<dbReference type="Proteomes" id="UP000199602">
    <property type="component" value="Unassembled WGS sequence"/>
</dbReference>
<dbReference type="InterPro" id="IPR011994">
    <property type="entry name" value="Cytidylate_kinase_dom"/>
</dbReference>
<feature type="binding site" evidence="8">
    <location>
        <begin position="11"/>
        <end position="19"/>
    </location>
    <ligand>
        <name>ATP</name>
        <dbReference type="ChEBI" id="CHEBI:30616"/>
    </ligand>
</feature>
<dbReference type="OrthoDB" id="9807434at2"/>
<reference evidence="10 11" key="1">
    <citation type="submission" date="2016-10" db="EMBL/GenBank/DDBJ databases">
        <authorList>
            <person name="de Groot N.N."/>
        </authorList>
    </citation>
    <scope>NUCLEOTIDE SEQUENCE [LARGE SCALE GENOMIC DNA]</scope>
    <source>
        <strain evidence="10 11">DSM 15269</strain>
    </source>
</reference>
<dbReference type="Gene3D" id="3.40.50.300">
    <property type="entry name" value="P-loop containing nucleotide triphosphate hydrolases"/>
    <property type="match status" value="1"/>
</dbReference>
<evidence type="ECO:0000256" key="7">
    <source>
        <dbReference type="ARBA" id="ARBA00048478"/>
    </source>
</evidence>
<gene>
    <name evidence="8" type="primary">cmk</name>
    <name evidence="10" type="ORF">SAMN04488516_102250</name>
</gene>
<dbReference type="AlphaFoldDB" id="A0A1H0BPY1"/>
<evidence type="ECO:0000256" key="5">
    <source>
        <dbReference type="ARBA" id="ARBA00022840"/>
    </source>
</evidence>
<dbReference type="SUPFAM" id="SSF52540">
    <property type="entry name" value="P-loop containing nucleoside triphosphate hydrolases"/>
    <property type="match status" value="1"/>
</dbReference>
<accession>A0A1H0BPY1</accession>
<evidence type="ECO:0000256" key="4">
    <source>
        <dbReference type="ARBA" id="ARBA00022777"/>
    </source>
</evidence>
<keyword evidence="2 8" id="KW-0808">Transferase</keyword>
<comment type="similarity">
    <text evidence="1 8">Belongs to the cytidylate kinase family. Type 1 subfamily.</text>
</comment>